<sequence>MNSLQLHNVQALNRSVDNDTSLDPDPSPRSLVRLTPEVCAQAPLSLFCVLSREFLHPQSEDSEPYARRIGGGGGFCGSWRRKVNKGDALVTHGGCTRTFSRELRQAGRDRFWPDTVVEVSRRGGTVHRLQQQQLSAVSSQVVWLGFA</sequence>
<protein>
    <submittedName>
        <fullName evidence="1">Uncharacterized protein</fullName>
    </submittedName>
</protein>
<organism evidence="1 2">
    <name type="scientific">Pleuronectes platessa</name>
    <name type="common">European plaice</name>
    <dbReference type="NCBI Taxonomy" id="8262"/>
    <lineage>
        <taxon>Eukaryota</taxon>
        <taxon>Metazoa</taxon>
        <taxon>Chordata</taxon>
        <taxon>Craniata</taxon>
        <taxon>Vertebrata</taxon>
        <taxon>Euteleostomi</taxon>
        <taxon>Actinopterygii</taxon>
        <taxon>Neopterygii</taxon>
        <taxon>Teleostei</taxon>
        <taxon>Neoteleostei</taxon>
        <taxon>Acanthomorphata</taxon>
        <taxon>Carangaria</taxon>
        <taxon>Pleuronectiformes</taxon>
        <taxon>Pleuronectoidei</taxon>
        <taxon>Pleuronectidae</taxon>
        <taxon>Pleuronectes</taxon>
    </lineage>
</organism>
<evidence type="ECO:0000313" key="1">
    <source>
        <dbReference type="EMBL" id="CAB1456306.1"/>
    </source>
</evidence>
<accession>A0A9N7VQ40</accession>
<keyword evidence="2" id="KW-1185">Reference proteome</keyword>
<proteinExistence type="predicted"/>
<reference evidence="1" key="1">
    <citation type="submission" date="2020-03" db="EMBL/GenBank/DDBJ databases">
        <authorList>
            <person name="Weist P."/>
        </authorList>
    </citation>
    <scope>NUCLEOTIDE SEQUENCE</scope>
</reference>
<evidence type="ECO:0000313" key="2">
    <source>
        <dbReference type="Proteomes" id="UP001153269"/>
    </source>
</evidence>
<dbReference type="AlphaFoldDB" id="A0A9N7VQ40"/>
<comment type="caution">
    <text evidence="1">The sequence shown here is derived from an EMBL/GenBank/DDBJ whole genome shotgun (WGS) entry which is preliminary data.</text>
</comment>
<name>A0A9N7VQ40_PLEPL</name>
<gene>
    <name evidence="1" type="ORF">PLEPLA_LOCUS44090</name>
</gene>
<dbReference type="Proteomes" id="UP001153269">
    <property type="component" value="Unassembled WGS sequence"/>
</dbReference>
<dbReference type="EMBL" id="CADEAL010004292">
    <property type="protein sequence ID" value="CAB1456306.1"/>
    <property type="molecule type" value="Genomic_DNA"/>
</dbReference>